<dbReference type="PATRIC" id="fig|1244869.3.peg.1818"/>
<evidence type="ECO:0000259" key="2">
    <source>
        <dbReference type="PROSITE" id="PS51208"/>
    </source>
</evidence>
<dbReference type="GO" id="GO:0019867">
    <property type="term" value="C:outer membrane"/>
    <property type="evidence" value="ECO:0007669"/>
    <property type="project" value="InterPro"/>
</dbReference>
<organism evidence="3 4">
    <name type="scientific">Paramagnetospirillum caucaseum</name>
    <dbReference type="NCBI Taxonomy" id="1244869"/>
    <lineage>
        <taxon>Bacteria</taxon>
        <taxon>Pseudomonadati</taxon>
        <taxon>Pseudomonadota</taxon>
        <taxon>Alphaproteobacteria</taxon>
        <taxon>Rhodospirillales</taxon>
        <taxon>Magnetospirillaceae</taxon>
        <taxon>Paramagnetospirillum</taxon>
    </lineage>
</organism>
<proteinExistence type="predicted"/>
<dbReference type="Proteomes" id="UP000011744">
    <property type="component" value="Unassembled WGS sequence"/>
</dbReference>
<dbReference type="PROSITE" id="PS51208">
    <property type="entry name" value="AUTOTRANSPORTER"/>
    <property type="match status" value="1"/>
</dbReference>
<comment type="caution">
    <text evidence="3">The sequence shown here is derived from an EMBL/GenBank/DDBJ whole genome shotgun (WGS) entry which is preliminary data.</text>
</comment>
<dbReference type="Pfam" id="PF03797">
    <property type="entry name" value="Autotransporter"/>
    <property type="match status" value="1"/>
</dbReference>
<dbReference type="OrthoDB" id="7353324at2"/>
<accession>M3ABZ6</accession>
<dbReference type="RefSeq" id="WP_008616635.1">
    <property type="nucleotide sequence ID" value="NZ_AONQ01000019.1"/>
</dbReference>
<dbReference type="InterPro" id="IPR005546">
    <property type="entry name" value="Autotransporte_beta"/>
</dbReference>
<dbReference type="EMBL" id="AONQ01000019">
    <property type="protein sequence ID" value="EME70313.1"/>
    <property type="molecule type" value="Genomic_DNA"/>
</dbReference>
<evidence type="ECO:0000256" key="1">
    <source>
        <dbReference type="SAM" id="MobiDB-lite"/>
    </source>
</evidence>
<feature type="compositionally biased region" description="Polar residues" evidence="1">
    <location>
        <begin position="1"/>
        <end position="15"/>
    </location>
</feature>
<evidence type="ECO:0000313" key="4">
    <source>
        <dbReference type="Proteomes" id="UP000011744"/>
    </source>
</evidence>
<keyword evidence="4" id="KW-1185">Reference proteome</keyword>
<dbReference type="STRING" id="1244869.H261_09008"/>
<name>M3ABZ6_9PROT</name>
<gene>
    <name evidence="3" type="ORF">H261_09008</name>
</gene>
<sequence length="278" mass="30008">MFKQNSGPRKTSLSEGATGLSGGETASGVATWGSVDYTYLRILPDGDREQRRLTDIYTAVGGVDFAINDQVLAGVALSYGRAETDGRNSRARRLDQSSDSLTISPYIGFAPTENLTFDALVGYTHSFIDTRDYNSGSKVTGSNHSRTFFSAVNVGYLIPLNDRFAVKLFSGFSGQYGKVETYRDSENTLVPGDTSPHWLARAGARAMMALTDSTQGYFSAAYEHERELIALSEKSARLSIGTASAITPGLDLTFEGTANVGRETQQELGVSANLRLSF</sequence>
<evidence type="ECO:0000313" key="3">
    <source>
        <dbReference type="EMBL" id="EME70313.1"/>
    </source>
</evidence>
<reference evidence="3 4" key="1">
    <citation type="journal article" date="2014" name="Genome Announc.">
        <title>Draft Genome Sequence of Magnetospirillum sp. Strain SO-1, a Freshwater Magnetotactic Bacterium Isolated from the Ol'khovka River, Russia.</title>
        <authorList>
            <person name="Grouzdev D.S."/>
            <person name="Dziuba M.V."/>
            <person name="Sukhacheva M.S."/>
            <person name="Mardanov A.V."/>
            <person name="Beletskiy A.V."/>
            <person name="Kuznetsov B.B."/>
            <person name="Skryabin K.G."/>
        </authorList>
    </citation>
    <scope>NUCLEOTIDE SEQUENCE [LARGE SCALE GENOMIC DNA]</scope>
    <source>
        <strain evidence="3 4">SO-1</strain>
    </source>
</reference>
<protein>
    <submittedName>
        <fullName evidence="3">Autotransporter beta-domain-containing protein</fullName>
    </submittedName>
</protein>
<dbReference type="NCBIfam" id="TIGR01414">
    <property type="entry name" value="autotrans_barl"/>
    <property type="match status" value="1"/>
</dbReference>
<dbReference type="InterPro" id="IPR006315">
    <property type="entry name" value="OM_autotransptr_brl_dom"/>
</dbReference>
<dbReference type="AlphaFoldDB" id="M3ABZ6"/>
<dbReference type="InterPro" id="IPR036709">
    <property type="entry name" value="Autotransporte_beta_dom_sf"/>
</dbReference>
<dbReference type="SMART" id="SM00869">
    <property type="entry name" value="Autotransporter"/>
    <property type="match status" value="1"/>
</dbReference>
<dbReference type="SUPFAM" id="SSF103515">
    <property type="entry name" value="Autotransporter"/>
    <property type="match status" value="1"/>
</dbReference>
<feature type="domain" description="Autotransporter" evidence="2">
    <location>
        <begin position="24"/>
        <end position="278"/>
    </location>
</feature>
<feature type="region of interest" description="Disordered" evidence="1">
    <location>
        <begin position="1"/>
        <end position="24"/>
    </location>
</feature>
<dbReference type="Gene3D" id="2.40.128.130">
    <property type="entry name" value="Autotransporter beta-domain"/>
    <property type="match status" value="1"/>
</dbReference>